<evidence type="ECO:0000256" key="1">
    <source>
        <dbReference type="PROSITE-ProRule" id="PRU00339"/>
    </source>
</evidence>
<dbReference type="PROSITE" id="PS50005">
    <property type="entry name" value="TPR"/>
    <property type="match status" value="4"/>
</dbReference>
<dbReference type="Pfam" id="PF13176">
    <property type="entry name" value="TPR_7"/>
    <property type="match status" value="1"/>
</dbReference>
<sequence length="1005" mass="116443">MNYKKIVLPFVVLFISFTISAQKTAIYTNPLKEYNHAVALYQNKAYVAAQQKFNLLKNDFDNSSELKANCEYYAANCAVRLGQRNADDLMQQFVDKYPTSTKRNSAFIDVADYYYKVGKYSYAAKWYKKVNTTNLTIKQEETFNFKYAYSLFATKNYTEAKNYFLNLLDSQEYGAQAKYYYGFIAYNQDDYATADKYLGEVEDDTSFKKDVSYYLADMNFKLGKFEIAIEKGEPLLAKSRGLEHSEISKIVGESYFNLQKYKEAIPHLKNYKGKRGKWNNTDFYLIGYSYYKQNDFENAINNFNKIIGGNNAVSQNAYYHLAECYLKLEKKQEALNAFRNASQMKFEPEIQKDAWLNYAKLSYEIGNPYKSVPDVLQEYMELYPNSTHKEEINNLIISAYITSKDYKGALEFLKNKKSAKERALFQKVAFYRGSELFSEGNYDLAKENFESSLSIPLDQTFTAKATFWKGESNYRLNNFIDALADFENFATNYEAPKTSEFEHINYNMAYALFKQKEYTQAISEFNKYISKNTDDTVRRNDSYLRIADGYFVNSNYASAISYYNKAIETNGIDGDYAQFQKAICYGLTGNENLKINELNSFLNKYLRSTYRDDAFYVLGNSYIKKGENQLAIENFDKLISTYKRSPLVSKALLKKGLIYYNTDKNEQALKTYKNVVSRFPNTAESRQAVKDARQIYVDLGRVDEYANWVKGVDFVNISDADLDNDMYESAEKQYLQNNHNKSISSFKKYLQNFPRGLHALQANFYLAQSLFSEKKHQETIPYYNFVIEQQQNEFTESALSRLALVYLENNNWQSAIPVLERLENEADLPQNITFAQSNLMKGYYENKNYSKAVNYAEMVLRNSKLENRVKSDAHIIIARSAIKTNDEDKARSAYKEVEKIASGELKAEALYYDAYFENKDGSNRVSNQIVQKIASDYSAYKYWAAKGLILMANNYYELDDAYQATYILESVIKNFAQFDDVTAEATTALNKIKTEEAKTNESIKN</sequence>
<keyword evidence="2" id="KW-0732">Signal</keyword>
<dbReference type="SUPFAM" id="SSF48452">
    <property type="entry name" value="TPR-like"/>
    <property type="match status" value="5"/>
</dbReference>
<dbReference type="PANTHER" id="PTHR12558:SF13">
    <property type="entry name" value="CELL DIVISION CYCLE PROTEIN 27 HOMOLOG"/>
    <property type="match status" value="1"/>
</dbReference>
<feature type="repeat" description="TPR" evidence="1">
    <location>
        <begin position="649"/>
        <end position="682"/>
    </location>
</feature>
<evidence type="ECO:0000256" key="2">
    <source>
        <dbReference type="SAM" id="SignalP"/>
    </source>
</evidence>
<feature type="repeat" description="TPR" evidence="1">
    <location>
        <begin position="315"/>
        <end position="348"/>
    </location>
</feature>
<protein>
    <submittedName>
        <fullName evidence="3">Tetratricopeptide repeat protein</fullName>
    </submittedName>
</protein>
<feature type="chain" id="PRO_5017552285" evidence="2">
    <location>
        <begin position="22"/>
        <end position="1005"/>
    </location>
</feature>
<dbReference type="Pfam" id="PF13174">
    <property type="entry name" value="TPR_6"/>
    <property type="match status" value="4"/>
</dbReference>
<dbReference type="Proteomes" id="UP000256429">
    <property type="component" value="Unassembled WGS sequence"/>
</dbReference>
<reference evidence="3 4" key="1">
    <citation type="submission" date="2018-08" db="EMBL/GenBank/DDBJ databases">
        <title>Genomic Encyclopedia of Type Strains, Phase III (KMG-III): the genomes of soil and plant-associated and newly described type strains.</title>
        <authorList>
            <person name="Whitman W."/>
        </authorList>
    </citation>
    <scope>NUCLEOTIDE SEQUENCE [LARGE SCALE GENOMIC DNA]</scope>
    <source>
        <strain evidence="3 4">325-5</strain>
    </source>
</reference>
<dbReference type="SMART" id="SM00028">
    <property type="entry name" value="TPR"/>
    <property type="match status" value="11"/>
</dbReference>
<feature type="signal peptide" evidence="2">
    <location>
        <begin position="1"/>
        <end position="21"/>
    </location>
</feature>
<proteinExistence type="predicted"/>
<comment type="caution">
    <text evidence="3">The sequence shown here is derived from an EMBL/GenBank/DDBJ whole genome shotgun (WGS) entry which is preliminary data.</text>
</comment>
<organism evidence="3 4">
    <name type="scientific">Lutibacter oceani</name>
    <dbReference type="NCBI Taxonomy" id="1853311"/>
    <lineage>
        <taxon>Bacteria</taxon>
        <taxon>Pseudomonadati</taxon>
        <taxon>Bacteroidota</taxon>
        <taxon>Flavobacteriia</taxon>
        <taxon>Flavobacteriales</taxon>
        <taxon>Flavobacteriaceae</taxon>
        <taxon>Lutibacter</taxon>
    </lineage>
</organism>
<evidence type="ECO:0000313" key="4">
    <source>
        <dbReference type="Proteomes" id="UP000256429"/>
    </source>
</evidence>
<feature type="repeat" description="TPR" evidence="1">
    <location>
        <begin position="540"/>
        <end position="573"/>
    </location>
</feature>
<dbReference type="Pfam" id="PF12895">
    <property type="entry name" value="ANAPC3"/>
    <property type="match status" value="1"/>
</dbReference>
<accession>A0A3D9RV11</accession>
<dbReference type="PANTHER" id="PTHR12558">
    <property type="entry name" value="CELL DIVISION CYCLE 16,23,27"/>
    <property type="match status" value="1"/>
</dbReference>
<name>A0A3D9RV11_9FLAO</name>
<dbReference type="AlphaFoldDB" id="A0A3D9RV11"/>
<dbReference type="RefSeq" id="WP_115880982.1">
    <property type="nucleotide sequence ID" value="NZ_QTTQ01000011.1"/>
</dbReference>
<evidence type="ECO:0000313" key="3">
    <source>
        <dbReference type="EMBL" id="REE80492.1"/>
    </source>
</evidence>
<feature type="repeat" description="TPR" evidence="1">
    <location>
        <begin position="612"/>
        <end position="645"/>
    </location>
</feature>
<dbReference type="Gene3D" id="1.25.40.10">
    <property type="entry name" value="Tetratricopeptide repeat domain"/>
    <property type="match status" value="7"/>
</dbReference>
<dbReference type="InterPro" id="IPR019734">
    <property type="entry name" value="TPR_rpt"/>
</dbReference>
<dbReference type="EMBL" id="QTTQ01000011">
    <property type="protein sequence ID" value="REE80492.1"/>
    <property type="molecule type" value="Genomic_DNA"/>
</dbReference>
<dbReference type="OrthoDB" id="9814448at2"/>
<keyword evidence="1" id="KW-0802">TPR repeat</keyword>
<keyword evidence="4" id="KW-1185">Reference proteome</keyword>
<gene>
    <name evidence="3" type="ORF">BX611_2135</name>
</gene>
<dbReference type="InterPro" id="IPR011990">
    <property type="entry name" value="TPR-like_helical_dom_sf"/>
</dbReference>